<dbReference type="CDD" id="cd01948">
    <property type="entry name" value="EAL"/>
    <property type="match status" value="1"/>
</dbReference>
<feature type="transmembrane region" description="Helical" evidence="1">
    <location>
        <begin position="246"/>
        <end position="270"/>
    </location>
</feature>
<dbReference type="PROSITE" id="PS50883">
    <property type="entry name" value="EAL"/>
    <property type="match status" value="1"/>
</dbReference>
<dbReference type="STRING" id="1172190.M947_07495"/>
<dbReference type="PROSITE" id="PS50887">
    <property type="entry name" value="GGDEF"/>
    <property type="match status" value="1"/>
</dbReference>
<reference evidence="4 5" key="1">
    <citation type="submission" date="2013-07" db="EMBL/GenBank/DDBJ databases">
        <title>Sulfurimonas hongkongensis AST-10 Genome Sequencing.</title>
        <authorList>
            <person name="Cai L."/>
            <person name="Zhang T."/>
        </authorList>
    </citation>
    <scope>NUCLEOTIDE SEQUENCE [LARGE SCALE GENOMIC DNA]</scope>
    <source>
        <strain evidence="4 5">AST-10</strain>
    </source>
</reference>
<dbReference type="PATRIC" id="fig|1172190.3.peg.1451"/>
<evidence type="ECO:0008006" key="6">
    <source>
        <dbReference type="Google" id="ProtNLM"/>
    </source>
</evidence>
<dbReference type="InterPro" id="IPR000160">
    <property type="entry name" value="GGDEF_dom"/>
</dbReference>
<dbReference type="SUPFAM" id="SSF55073">
    <property type="entry name" value="Nucleotide cyclase"/>
    <property type="match status" value="1"/>
</dbReference>
<sequence length="695" mass="80745">MRLKKLIFLVIGLGVLSSVAIIYFYIIQKDFTKQHREFLLSLNAFKSAHIDLEHQILQSSIYYYHNQDEMAKNIDSLEGEYKTLLESQILKDETYIEVKTELKKLQKGLKQHIRNTQNYLMLNASIKNSLVFLSRFIEEANFLQEEDTELFKNSWQILKNFNDAKLMQDIDFINHDNFLLSSNSKDKETQDFIASFNMHSNFLIKNYPPYIQAIKSILGDNTRNNLEEIKQKFSHIAMGDFKALDIFASILFSVFLISLFFIIVLFLKYLRENKKLQKTTTSLEYSLTHDQLTGLRSRAAFQIKLQETVKPHLLLANVDCFRCINDIYGNDVGNLVLQELANIIKAQFNDTKNASIYRLGGDEFGILFDDIRSEDAFEVAMKLEKKISDYNFLVHDLSLHLRVSVASNSIAPILENADLALKELKQDYTTRVLEYRDELNLKTNVEENMNIIEHIKVAIKNDNIIPYFQPIINLKTKKIEKYEALVRLKLTDGTILEPFKFLDISKKSSYYQHITKSMIEKTLEMAKEFPKYRFSINFSMIDILDVKIIEMLCEILKANPKVANRLDIELLESENLQNIEAVQDFISSIQKYGSKVLLDDFGTGYSNFSYFSDLDIDLIKIDGSIVREIESDKRKLHMLKSIHSFSNGMNMKNVAEFVESKEVADLLHQVGVEYAQGYYFSRPLERPLDSDEINK</sequence>
<name>T0KQM6_9BACT</name>
<dbReference type="InterPro" id="IPR050706">
    <property type="entry name" value="Cyclic-di-GMP_PDE-like"/>
</dbReference>
<dbReference type="SMART" id="SM00267">
    <property type="entry name" value="GGDEF"/>
    <property type="match status" value="1"/>
</dbReference>
<dbReference type="OrthoDB" id="9790732at2"/>
<dbReference type="PANTHER" id="PTHR33121:SF71">
    <property type="entry name" value="OXYGEN SENSOR PROTEIN DOSP"/>
    <property type="match status" value="1"/>
</dbReference>
<evidence type="ECO:0000313" key="5">
    <source>
        <dbReference type="Proteomes" id="UP000015520"/>
    </source>
</evidence>
<organism evidence="4 5">
    <name type="scientific">Sulfurimonas hongkongensis</name>
    <dbReference type="NCBI Taxonomy" id="1172190"/>
    <lineage>
        <taxon>Bacteria</taxon>
        <taxon>Pseudomonadati</taxon>
        <taxon>Campylobacterota</taxon>
        <taxon>Epsilonproteobacteria</taxon>
        <taxon>Campylobacterales</taxon>
        <taxon>Sulfurimonadaceae</taxon>
        <taxon>Sulfurimonas</taxon>
    </lineage>
</organism>
<comment type="caution">
    <text evidence="4">The sequence shown here is derived from an EMBL/GenBank/DDBJ whole genome shotgun (WGS) entry which is preliminary data.</text>
</comment>
<evidence type="ECO:0000259" key="2">
    <source>
        <dbReference type="PROSITE" id="PS50883"/>
    </source>
</evidence>
<dbReference type="EMBL" id="AUPZ01000009">
    <property type="protein sequence ID" value="EQB39294.1"/>
    <property type="molecule type" value="Genomic_DNA"/>
</dbReference>
<feature type="domain" description="GGDEF" evidence="3">
    <location>
        <begin position="309"/>
        <end position="437"/>
    </location>
</feature>
<evidence type="ECO:0000256" key="1">
    <source>
        <dbReference type="SAM" id="Phobius"/>
    </source>
</evidence>
<dbReference type="RefSeq" id="WP_021287755.1">
    <property type="nucleotide sequence ID" value="NZ_AUPZ01000009.1"/>
</dbReference>
<dbReference type="Pfam" id="PF00563">
    <property type="entry name" value="EAL"/>
    <property type="match status" value="1"/>
</dbReference>
<feature type="domain" description="EAL" evidence="2">
    <location>
        <begin position="448"/>
        <end position="695"/>
    </location>
</feature>
<proteinExistence type="predicted"/>
<dbReference type="NCBIfam" id="TIGR00254">
    <property type="entry name" value="GGDEF"/>
    <property type="match status" value="1"/>
</dbReference>
<dbReference type="InterPro" id="IPR043128">
    <property type="entry name" value="Rev_trsase/Diguanyl_cyclase"/>
</dbReference>
<dbReference type="Proteomes" id="UP000015520">
    <property type="component" value="Unassembled WGS sequence"/>
</dbReference>
<dbReference type="InterPro" id="IPR035919">
    <property type="entry name" value="EAL_sf"/>
</dbReference>
<dbReference type="eggNOG" id="COG5001">
    <property type="taxonomic scope" value="Bacteria"/>
</dbReference>
<gene>
    <name evidence="4" type="ORF">M947_07495</name>
</gene>
<keyword evidence="1" id="KW-0812">Transmembrane</keyword>
<feature type="transmembrane region" description="Helical" evidence="1">
    <location>
        <begin position="6"/>
        <end position="26"/>
    </location>
</feature>
<dbReference type="PANTHER" id="PTHR33121">
    <property type="entry name" value="CYCLIC DI-GMP PHOSPHODIESTERASE PDEF"/>
    <property type="match status" value="1"/>
</dbReference>
<dbReference type="GO" id="GO:0071111">
    <property type="term" value="F:cyclic-guanylate-specific phosphodiesterase activity"/>
    <property type="evidence" value="ECO:0007669"/>
    <property type="project" value="InterPro"/>
</dbReference>
<keyword evidence="5" id="KW-1185">Reference proteome</keyword>
<evidence type="ECO:0000259" key="3">
    <source>
        <dbReference type="PROSITE" id="PS50887"/>
    </source>
</evidence>
<dbReference type="SUPFAM" id="SSF141868">
    <property type="entry name" value="EAL domain-like"/>
    <property type="match status" value="1"/>
</dbReference>
<dbReference type="InterPro" id="IPR001633">
    <property type="entry name" value="EAL_dom"/>
</dbReference>
<dbReference type="SMART" id="SM00052">
    <property type="entry name" value="EAL"/>
    <property type="match status" value="1"/>
</dbReference>
<dbReference type="Pfam" id="PF00990">
    <property type="entry name" value="GGDEF"/>
    <property type="match status" value="1"/>
</dbReference>
<dbReference type="CDD" id="cd01949">
    <property type="entry name" value="GGDEF"/>
    <property type="match status" value="1"/>
</dbReference>
<dbReference type="InterPro" id="IPR029787">
    <property type="entry name" value="Nucleotide_cyclase"/>
</dbReference>
<accession>T0KQM6</accession>
<dbReference type="Gene3D" id="3.20.20.450">
    <property type="entry name" value="EAL domain"/>
    <property type="match status" value="1"/>
</dbReference>
<protein>
    <recommendedName>
        <fullName evidence="6">Diguanylate cyclase</fullName>
    </recommendedName>
</protein>
<dbReference type="AlphaFoldDB" id="T0KQM6"/>
<evidence type="ECO:0000313" key="4">
    <source>
        <dbReference type="EMBL" id="EQB39294.1"/>
    </source>
</evidence>
<keyword evidence="1" id="KW-1133">Transmembrane helix</keyword>
<dbReference type="Gene3D" id="3.30.70.270">
    <property type="match status" value="1"/>
</dbReference>
<keyword evidence="1" id="KW-0472">Membrane</keyword>